<proteinExistence type="predicted"/>
<gene>
    <name evidence="1" type="primary">wzyE</name>
</gene>
<organism evidence="1">
    <name type="scientific">Aeromonas hydrophila</name>
    <dbReference type="NCBI Taxonomy" id="644"/>
    <lineage>
        <taxon>Bacteria</taxon>
        <taxon>Pseudomonadati</taxon>
        <taxon>Pseudomonadota</taxon>
        <taxon>Gammaproteobacteria</taxon>
        <taxon>Aeromonadales</taxon>
        <taxon>Aeromonadaceae</taxon>
        <taxon>Aeromonas</taxon>
    </lineage>
</organism>
<dbReference type="EMBL" id="KC999970">
    <property type="protein sequence ID" value="AID71038.1"/>
    <property type="molecule type" value="Genomic_DNA"/>
</dbReference>
<protein>
    <submittedName>
        <fullName evidence="1">O-antigen polymerase</fullName>
    </submittedName>
</protein>
<reference evidence="1" key="1">
    <citation type="journal article" date="2013" name="PLoS ONE">
        <title>Implication of lateral genetic transfer in the emergence of Aeromonas hydrophila isolates of epidemic outbreaks in channel catfish.</title>
        <authorList>
            <person name="Hossain M.J."/>
            <person name="Waldbieser G.C."/>
            <person name="Sun D."/>
            <person name="Capps N.K."/>
            <person name="Hemstreet W.B."/>
            <person name="Carlisle K."/>
            <person name="Griffin M.J."/>
            <person name="Khoo L."/>
            <person name="Goodwin A.E."/>
            <person name="Sonstegard T.S."/>
            <person name="Schroeder S."/>
            <person name="Hayden K."/>
            <person name="Newton J.C."/>
            <person name="Terhune J.S."/>
            <person name="Liles M.R."/>
        </authorList>
    </citation>
    <scope>NUCLEOTIDE SEQUENCE</scope>
    <source>
        <strain evidence="1">AL06-01</strain>
    </source>
</reference>
<dbReference type="RefSeq" id="WP_324281176.1">
    <property type="nucleotide sequence ID" value="NZ_CP141267.1"/>
</dbReference>
<name>A0A068FU18_AERHY</name>
<sequence>MVIIVFIGLFFSSLVSHGAVINTIGALIIIFYSFAKGYFFKLHKKYIISIACISIFIILQAVLFLMEMGFKPAQVSRDALFNNIIMCFILLFFSISISMLIYNESERFVKALSWIVILNVLFFILQFFTVYLSGNYIDAVYLFTGEESRYQNYFLQGAAASIVEYRVTGLYVEPSTYVAVLCVLSTAHRLLTNKTNLYSMVIITSLMTFSTISFVVAFFMGMSLLKRTFIWRFILALIVFLIPIVTIFNGFFVSAIDDFLLKVSLTSGERLDLIGMIYYLDEKLNLVGYGLFSIPEKIHMLASTGIGQYRVASINDAGLINFIGMKFGVLGVVFVLALMFVNLTYQRFIMAFSIMITKISFMFPVFIIVLVPFLLSKSRDKAIL</sequence>
<accession>A0A068FU18</accession>
<evidence type="ECO:0000313" key="1">
    <source>
        <dbReference type="EMBL" id="AID71038.1"/>
    </source>
</evidence>
<dbReference type="AlphaFoldDB" id="A0A068FU18"/>